<feature type="active site" evidence="7">
    <location>
        <position position="52"/>
    </location>
</feature>
<evidence type="ECO:0000259" key="10">
    <source>
        <dbReference type="PROSITE" id="PS50109"/>
    </source>
</evidence>
<dbReference type="Pfam" id="PF00989">
    <property type="entry name" value="PAS"/>
    <property type="match status" value="1"/>
</dbReference>
<comment type="catalytic activity">
    <reaction evidence="1">
        <text>ATP + protein L-histidine = ADP + protein N-phospho-L-histidine.</text>
        <dbReference type="EC" id="2.7.13.3"/>
    </reaction>
</comment>
<dbReference type="GO" id="GO:0006935">
    <property type="term" value="P:chemotaxis"/>
    <property type="evidence" value="ECO:0007669"/>
    <property type="project" value="UniProtKB-UniRule"/>
</dbReference>
<dbReference type="Gene3D" id="3.40.50.2300">
    <property type="match status" value="1"/>
</dbReference>
<feature type="coiled-coil region" evidence="9">
    <location>
        <begin position="661"/>
        <end position="730"/>
    </location>
</feature>
<dbReference type="SMART" id="SM00388">
    <property type="entry name" value="HisKA"/>
    <property type="match status" value="1"/>
</dbReference>
<dbReference type="SUPFAM" id="SSF52738">
    <property type="entry name" value="Methylesterase CheB, C-terminal domain"/>
    <property type="match status" value="1"/>
</dbReference>
<dbReference type="InterPro" id="IPR029063">
    <property type="entry name" value="SAM-dependent_MTases_sf"/>
</dbReference>
<accession>A0A422QLB9</accession>
<evidence type="ECO:0000259" key="14">
    <source>
        <dbReference type="PROSITE" id="PS50122"/>
    </source>
</evidence>
<dbReference type="InterPro" id="IPR003594">
    <property type="entry name" value="HATPase_dom"/>
</dbReference>
<dbReference type="NCBIfam" id="TIGR00229">
    <property type="entry name" value="sensory_box"/>
    <property type="match status" value="1"/>
</dbReference>
<dbReference type="CDD" id="cd00130">
    <property type="entry name" value="PAS"/>
    <property type="match status" value="3"/>
</dbReference>
<evidence type="ECO:0000256" key="4">
    <source>
        <dbReference type="ARBA" id="ARBA00022603"/>
    </source>
</evidence>
<feature type="domain" description="CheB-type methylesterase" evidence="14">
    <location>
        <begin position="12"/>
        <end position="202"/>
    </location>
</feature>
<keyword evidence="3 7" id="KW-0145">Chemotaxis</keyword>
<feature type="domain" description="PAC" evidence="13">
    <location>
        <begin position="937"/>
        <end position="987"/>
    </location>
</feature>
<dbReference type="InterPro" id="IPR000700">
    <property type="entry name" value="PAS-assoc_C"/>
</dbReference>
<dbReference type="InterPro" id="IPR022641">
    <property type="entry name" value="CheR_N"/>
</dbReference>
<evidence type="ECO:0000259" key="13">
    <source>
        <dbReference type="PROSITE" id="PS50113"/>
    </source>
</evidence>
<dbReference type="GO" id="GO:0000156">
    <property type="term" value="F:phosphorelay response regulator activity"/>
    <property type="evidence" value="ECO:0007669"/>
    <property type="project" value="InterPro"/>
</dbReference>
<dbReference type="SMART" id="SM00387">
    <property type="entry name" value="HATPase_c"/>
    <property type="match status" value="1"/>
</dbReference>
<dbReference type="SUPFAM" id="SSF52172">
    <property type="entry name" value="CheY-like"/>
    <property type="match status" value="1"/>
</dbReference>
<dbReference type="InterPro" id="IPR036804">
    <property type="entry name" value="CheR_N_sf"/>
</dbReference>
<dbReference type="Gene3D" id="3.40.50.180">
    <property type="entry name" value="Methylesterase CheB, C-terminal domain"/>
    <property type="match status" value="1"/>
</dbReference>
<dbReference type="InterPro" id="IPR003661">
    <property type="entry name" value="HisK_dim/P_dom"/>
</dbReference>
<evidence type="ECO:0008006" key="18">
    <source>
        <dbReference type="Google" id="ProtNLM"/>
    </source>
</evidence>
<evidence type="ECO:0000256" key="6">
    <source>
        <dbReference type="ARBA" id="ARBA00022691"/>
    </source>
</evidence>
<dbReference type="InterPro" id="IPR035909">
    <property type="entry name" value="CheB_C"/>
</dbReference>
<evidence type="ECO:0000259" key="12">
    <source>
        <dbReference type="PROSITE" id="PS50112"/>
    </source>
</evidence>
<dbReference type="SMART" id="SM00448">
    <property type="entry name" value="REC"/>
    <property type="match status" value="1"/>
</dbReference>
<evidence type="ECO:0000256" key="2">
    <source>
        <dbReference type="ARBA" id="ARBA00001541"/>
    </source>
</evidence>
<feature type="domain" description="PAC" evidence="13">
    <location>
        <begin position="811"/>
        <end position="861"/>
    </location>
</feature>
<dbReference type="SUPFAM" id="SSF47384">
    <property type="entry name" value="Homodimeric domain of signal transducing histidine kinase"/>
    <property type="match status" value="1"/>
</dbReference>
<dbReference type="Pfam" id="PF00512">
    <property type="entry name" value="HisKA"/>
    <property type="match status" value="1"/>
</dbReference>
<dbReference type="GO" id="GO:0005737">
    <property type="term" value="C:cytoplasm"/>
    <property type="evidence" value="ECO:0007669"/>
    <property type="project" value="InterPro"/>
</dbReference>
<feature type="active site" evidence="7">
    <location>
        <position position="25"/>
    </location>
</feature>
<protein>
    <recommendedName>
        <fullName evidence="18">Chemotaxis protein</fullName>
    </recommendedName>
</protein>
<dbReference type="PROSITE" id="PS50113">
    <property type="entry name" value="PAC"/>
    <property type="match status" value="2"/>
</dbReference>
<dbReference type="SMART" id="SM00138">
    <property type="entry name" value="MeTrc"/>
    <property type="match status" value="1"/>
</dbReference>
<dbReference type="PROSITE" id="PS50109">
    <property type="entry name" value="HIS_KIN"/>
    <property type="match status" value="1"/>
</dbReference>
<dbReference type="Pfam" id="PF01739">
    <property type="entry name" value="CheR"/>
    <property type="match status" value="1"/>
</dbReference>
<dbReference type="Pfam" id="PF02518">
    <property type="entry name" value="HATPase_c"/>
    <property type="match status" value="1"/>
</dbReference>
<keyword evidence="6" id="KW-0949">S-adenosyl-L-methionine</keyword>
<dbReference type="InterPro" id="IPR013767">
    <property type="entry name" value="PAS_fold"/>
</dbReference>
<dbReference type="Pfam" id="PF01339">
    <property type="entry name" value="CheB_methylest"/>
    <property type="match status" value="1"/>
</dbReference>
<evidence type="ECO:0000256" key="5">
    <source>
        <dbReference type="ARBA" id="ARBA00022679"/>
    </source>
</evidence>
<feature type="domain" description="Histidine kinase" evidence="10">
    <location>
        <begin position="1012"/>
        <end position="1231"/>
    </location>
</feature>
<comment type="catalytic activity">
    <reaction evidence="2">
        <text>L-glutamyl-[protein] + S-adenosyl-L-methionine = [protein]-L-glutamate 5-O-methyl ester + S-adenosyl-L-homocysteine</text>
        <dbReference type="Rhea" id="RHEA:24452"/>
        <dbReference type="Rhea" id="RHEA-COMP:10208"/>
        <dbReference type="Rhea" id="RHEA-COMP:10311"/>
        <dbReference type="ChEBI" id="CHEBI:29973"/>
        <dbReference type="ChEBI" id="CHEBI:57856"/>
        <dbReference type="ChEBI" id="CHEBI:59789"/>
        <dbReference type="ChEBI" id="CHEBI:82795"/>
        <dbReference type="EC" id="2.1.1.80"/>
    </reaction>
</comment>
<dbReference type="Pfam" id="PF00072">
    <property type="entry name" value="Response_reg"/>
    <property type="match status" value="1"/>
</dbReference>
<dbReference type="Gene3D" id="1.10.287.130">
    <property type="match status" value="1"/>
</dbReference>
<evidence type="ECO:0000256" key="8">
    <source>
        <dbReference type="PROSITE-ProRule" id="PRU00169"/>
    </source>
</evidence>
<keyword evidence="7" id="KW-0378">Hydrolase</keyword>
<feature type="domain" description="CheR-type methyltransferase" evidence="15">
    <location>
        <begin position="229"/>
        <end position="473"/>
    </location>
</feature>
<dbReference type="PANTHER" id="PTHR24422">
    <property type="entry name" value="CHEMOTAXIS PROTEIN METHYLTRANSFERASE"/>
    <property type="match status" value="1"/>
</dbReference>
<dbReference type="Pfam" id="PF13596">
    <property type="entry name" value="PAS_10"/>
    <property type="match status" value="1"/>
</dbReference>
<dbReference type="Gene3D" id="3.30.450.20">
    <property type="entry name" value="PAS domain"/>
    <property type="match status" value="2"/>
</dbReference>
<dbReference type="InterPro" id="IPR001789">
    <property type="entry name" value="Sig_transdc_resp-reg_receiver"/>
</dbReference>
<keyword evidence="9" id="KW-0175">Coiled coil</keyword>
<dbReference type="PROSITE" id="PS50110">
    <property type="entry name" value="RESPONSE_REGULATORY"/>
    <property type="match status" value="1"/>
</dbReference>
<dbReference type="Gene3D" id="3.40.50.150">
    <property type="entry name" value="Vaccinia Virus protein VP39"/>
    <property type="match status" value="1"/>
</dbReference>
<dbReference type="GO" id="GO:0000155">
    <property type="term" value="F:phosphorelay sensor kinase activity"/>
    <property type="evidence" value="ECO:0007669"/>
    <property type="project" value="InterPro"/>
</dbReference>
<evidence type="ECO:0000259" key="15">
    <source>
        <dbReference type="PROSITE" id="PS50123"/>
    </source>
</evidence>
<dbReference type="GO" id="GO:0032259">
    <property type="term" value="P:methylation"/>
    <property type="evidence" value="ECO:0007669"/>
    <property type="project" value="UniProtKB-KW"/>
</dbReference>
<dbReference type="InterPro" id="IPR036890">
    <property type="entry name" value="HATPase_C_sf"/>
</dbReference>
<sequence>MDHFPSDPGIVPSTLDFPVVGIGASAGGIVALQRFLTELPSSTGMAFVIVLHLAPDHESAMAAILQLRTRMPVSQVSGTVAIEADHVYVIPPNQDLVMNDGALHIVPAARTRGVRTAIDKFFRALAEVHRERSVGVILSGAGSDGAVGIARIKEMGGVTMAQVPDDAEHTGMPQSAIATGTVDFVLPVVEMPQKLIEIARNSRMIVLPRAGELSLAIGRGRSVADDDHEQALRDILTIIHQRTGHDFRQYKRATILRRIERRLQVSMLPDVRNYRNLVETDPGEVFALLQDLLISVTNFFRDREAFEALEREVIPRIFQTTPADEQIRSWALGCATGEEAYSVAMLLADQNALEPAGQARSLQVFGSDIDARALAVARAGTYPKSIVTDLPPARLRRYFDGRDEHYCIKRELRDSVLFAIHNVLRDPPFSRVHLLTCRNLLIYLDRDVQRKVFEMMHYALQPNGFLFLGNAESADSVPHLFTAVDKRNRIYRPVKSRVNQYIAPMATPGAIAPAAFVPAVPVAERKERPIQRIYLELIQDIAPPSIMVNEHNDVMYASSSAVRFMRPPAGESTQQVLDLVHPDVQLELRAALFQANKTGQVVETGEIPVSLDGQTIGLRLTVRPDRRQNGGTGMSMLLFEAREIKADAPPVRVNAAELSIARHLEDELHNTKEQLRGLIDQYEATMGDLKASNEELQAVNEELRSAMEELETSKEELQSVNEELLTVNLELKGKIDETTKSNDDLQNFLAATEISTIFVDRQLRIKRYSKPTDKLFNLIDSDIGRPLADITHRLAYPNLLTDIEDAVEHLRSTEREVRSSDGGWYFARLLPYRTSADKIDGVVATFVNISQRKAAEEQLLASEQRMRLIAASTQDYAIATLDQQGLVTSWNRGAERVFGYAEFEMLGRSIDTLLPPEERNRGQAETELRRALDDGRMERERWLLRKDGTEVFCNDITTPLQDERARGFVKIARDLTGSKRMLEQQAAQLEWEQHERMRAEQAARARDHFLLVLSHELKEPLNLIQLTGESLLRLSGAGNADTFARFAATIRDAIQTQARMIDDASDLTRLRTGRLGIERGSVDMREALQQAVDIMQPSAAQHEVTMHVELPADVMVDGDAVRIRQLGWNLLRSAITRSAPGDTVALRLSTEGMLACVEVQDAGGGFAPAQMRDVFEPARSGALQQTGAADVAALSLTLVKDLATSHGGWMEVESAEGVPGARFRVYLPRMRAGAPASAAGPDRSLVLRGRHILLIHGNGRTIRTLSNLLVHEQAVVGSASTAREALQVAREAATPFDLVLSDVILPDMSGLELLSLLRQQPGYAQVPAIAMGGQLRDGELAALRSAGFARYLGMPISLERLTDAVAQLAPHGP</sequence>
<dbReference type="Gene3D" id="3.30.565.10">
    <property type="entry name" value="Histidine kinase-like ATPase, C-terminal domain"/>
    <property type="match status" value="1"/>
</dbReference>
<dbReference type="GO" id="GO:0008983">
    <property type="term" value="F:protein-glutamate O-methyltransferase activity"/>
    <property type="evidence" value="ECO:0007669"/>
    <property type="project" value="UniProtKB-EC"/>
</dbReference>
<dbReference type="PANTHER" id="PTHR24422:SF27">
    <property type="entry name" value="PROTEIN-GLUTAMATE O-METHYLTRANSFERASE"/>
    <property type="match status" value="1"/>
</dbReference>
<keyword evidence="8" id="KW-0597">Phosphoprotein</keyword>
<dbReference type="GO" id="GO:0008984">
    <property type="term" value="F:protein-glutamate methylesterase activity"/>
    <property type="evidence" value="ECO:0007669"/>
    <property type="project" value="InterPro"/>
</dbReference>
<evidence type="ECO:0000256" key="1">
    <source>
        <dbReference type="ARBA" id="ARBA00000085"/>
    </source>
</evidence>
<dbReference type="PROSITE" id="PS50122">
    <property type="entry name" value="CHEB"/>
    <property type="match status" value="1"/>
</dbReference>
<comment type="caution">
    <text evidence="16">The sequence shown here is derived from an EMBL/GenBank/DDBJ whole genome shotgun (WGS) entry which is preliminary data.</text>
</comment>
<dbReference type="SMART" id="SM00091">
    <property type="entry name" value="PAS"/>
    <property type="match status" value="3"/>
</dbReference>
<dbReference type="Proteomes" id="UP000283254">
    <property type="component" value="Unassembled WGS sequence"/>
</dbReference>
<dbReference type="InterPro" id="IPR022642">
    <property type="entry name" value="CheR_C"/>
</dbReference>
<dbReference type="InterPro" id="IPR035965">
    <property type="entry name" value="PAS-like_dom_sf"/>
</dbReference>
<dbReference type="Gene3D" id="1.10.155.10">
    <property type="entry name" value="Chemotaxis receptor methyltransferase CheR, N-terminal domain"/>
    <property type="match status" value="1"/>
</dbReference>
<dbReference type="InterPro" id="IPR000673">
    <property type="entry name" value="Sig_transdc_resp-reg_Me-estase"/>
</dbReference>
<dbReference type="EMBL" id="JSAB01000088">
    <property type="protein sequence ID" value="RNF30794.1"/>
    <property type="molecule type" value="Genomic_DNA"/>
</dbReference>
<gene>
    <name evidence="16" type="ORF">NM04_10615</name>
</gene>
<dbReference type="SUPFAM" id="SSF53335">
    <property type="entry name" value="S-adenosyl-L-methionine-dependent methyltransferases"/>
    <property type="match status" value="1"/>
</dbReference>
<dbReference type="SUPFAM" id="SSF55874">
    <property type="entry name" value="ATPase domain of HSP90 chaperone/DNA topoisomerase II/histidine kinase"/>
    <property type="match status" value="1"/>
</dbReference>
<dbReference type="InterPro" id="IPR000014">
    <property type="entry name" value="PAS"/>
</dbReference>
<keyword evidence="5" id="KW-0808">Transferase</keyword>
<dbReference type="CDD" id="cd16434">
    <property type="entry name" value="CheB-CheR_fusion"/>
    <property type="match status" value="1"/>
</dbReference>
<evidence type="ECO:0000256" key="9">
    <source>
        <dbReference type="SAM" id="Coils"/>
    </source>
</evidence>
<keyword evidence="17" id="KW-1185">Reference proteome</keyword>
<dbReference type="InterPro" id="IPR036097">
    <property type="entry name" value="HisK_dim/P_sf"/>
</dbReference>
<dbReference type="PROSITE" id="PS50123">
    <property type="entry name" value="CHER"/>
    <property type="match status" value="1"/>
</dbReference>
<evidence type="ECO:0000256" key="7">
    <source>
        <dbReference type="PROSITE-ProRule" id="PRU00050"/>
    </source>
</evidence>
<feature type="domain" description="PAS" evidence="12">
    <location>
        <begin position="862"/>
        <end position="935"/>
    </location>
</feature>
<dbReference type="Pfam" id="PF03705">
    <property type="entry name" value="CheR_N"/>
    <property type="match status" value="1"/>
</dbReference>
<dbReference type="GO" id="GO:0006355">
    <property type="term" value="P:regulation of DNA-templated transcription"/>
    <property type="evidence" value="ECO:0007669"/>
    <property type="project" value="InterPro"/>
</dbReference>
<organism evidence="16 17">
    <name type="scientific">Massilia aurea</name>
    <dbReference type="NCBI Taxonomy" id="373040"/>
    <lineage>
        <taxon>Bacteria</taxon>
        <taxon>Pseudomonadati</taxon>
        <taxon>Pseudomonadota</taxon>
        <taxon>Betaproteobacteria</taxon>
        <taxon>Burkholderiales</taxon>
        <taxon>Oxalobacteraceae</taxon>
        <taxon>Telluria group</taxon>
        <taxon>Massilia</taxon>
    </lineage>
</organism>
<dbReference type="PRINTS" id="PR00996">
    <property type="entry name" value="CHERMTFRASE"/>
</dbReference>
<dbReference type="InterPro" id="IPR000780">
    <property type="entry name" value="CheR_MeTrfase"/>
</dbReference>
<dbReference type="PROSITE" id="PS50112">
    <property type="entry name" value="PAS"/>
    <property type="match status" value="1"/>
</dbReference>
<dbReference type="Pfam" id="PF13426">
    <property type="entry name" value="PAS_9"/>
    <property type="match status" value="1"/>
</dbReference>
<feature type="active site" evidence="7">
    <location>
        <position position="144"/>
    </location>
</feature>
<evidence type="ECO:0000256" key="3">
    <source>
        <dbReference type="ARBA" id="ARBA00022500"/>
    </source>
</evidence>
<dbReference type="InterPro" id="IPR050903">
    <property type="entry name" value="Bact_Chemotaxis_MeTrfase"/>
</dbReference>
<keyword evidence="4" id="KW-0489">Methyltransferase</keyword>
<dbReference type="SUPFAM" id="SSF55785">
    <property type="entry name" value="PYP-like sensor domain (PAS domain)"/>
    <property type="match status" value="3"/>
</dbReference>
<evidence type="ECO:0000259" key="11">
    <source>
        <dbReference type="PROSITE" id="PS50110"/>
    </source>
</evidence>
<dbReference type="SUPFAM" id="SSF47757">
    <property type="entry name" value="Chemotaxis receptor methyltransferase CheR, N-terminal domain"/>
    <property type="match status" value="1"/>
</dbReference>
<name>A0A422QLB9_9BURK</name>
<feature type="modified residue" description="4-aspartylphosphate" evidence="8">
    <location>
        <position position="1302"/>
    </location>
</feature>
<feature type="domain" description="Response regulatory" evidence="11">
    <location>
        <begin position="1251"/>
        <end position="1369"/>
    </location>
</feature>
<evidence type="ECO:0000313" key="16">
    <source>
        <dbReference type="EMBL" id="RNF30794.1"/>
    </source>
</evidence>
<evidence type="ECO:0000313" key="17">
    <source>
        <dbReference type="Proteomes" id="UP000283254"/>
    </source>
</evidence>
<dbReference type="InterPro" id="IPR011006">
    <property type="entry name" value="CheY-like_superfamily"/>
</dbReference>
<dbReference type="InterPro" id="IPR005467">
    <property type="entry name" value="His_kinase_dom"/>
</dbReference>
<dbReference type="CDD" id="cd00082">
    <property type="entry name" value="HisKA"/>
    <property type="match status" value="1"/>
</dbReference>
<reference evidence="16" key="1">
    <citation type="submission" date="2014-10" db="EMBL/GenBank/DDBJ databases">
        <title>Massilia sp. genome.</title>
        <authorList>
            <person name="Xu B."/>
            <person name="Dai L."/>
            <person name="Huang Z."/>
        </authorList>
    </citation>
    <scope>NUCLEOTIDE SEQUENCE [LARGE SCALE GENOMIC DNA]</scope>
    <source>
        <strain evidence="16">CFS-1</strain>
    </source>
</reference>
<proteinExistence type="predicted"/>